<sequence length="158" mass="16730">MTLNPGFAFDLEQKILSEESGRVGRTHKGGNNPAPGAGAGFGKQPARAHGCDGVEPILNIICGEFALRSQDCVCDPIFCGVGQKVKARFIFTFDSNTAMRKEKMATTQKSVSDQLRYVADQDVPAVAAKGGSSGKLAAPAEAALWAFCSRLIHDCPLT</sequence>
<evidence type="ECO:0000256" key="1">
    <source>
        <dbReference type="SAM" id="MobiDB-lite"/>
    </source>
</evidence>
<keyword evidence="3" id="KW-1185">Reference proteome</keyword>
<dbReference type="EMBL" id="BGZK01000753">
    <property type="protein sequence ID" value="GBP59113.1"/>
    <property type="molecule type" value="Genomic_DNA"/>
</dbReference>
<evidence type="ECO:0000313" key="2">
    <source>
        <dbReference type="EMBL" id="GBP59113.1"/>
    </source>
</evidence>
<name>A0A4C1X7G4_EUMVA</name>
<evidence type="ECO:0000313" key="3">
    <source>
        <dbReference type="Proteomes" id="UP000299102"/>
    </source>
</evidence>
<dbReference type="Proteomes" id="UP000299102">
    <property type="component" value="Unassembled WGS sequence"/>
</dbReference>
<comment type="caution">
    <text evidence="2">The sequence shown here is derived from an EMBL/GenBank/DDBJ whole genome shotgun (WGS) entry which is preliminary data.</text>
</comment>
<feature type="region of interest" description="Disordered" evidence="1">
    <location>
        <begin position="21"/>
        <end position="42"/>
    </location>
</feature>
<gene>
    <name evidence="2" type="ORF">EVAR_44353_1</name>
</gene>
<proteinExistence type="predicted"/>
<accession>A0A4C1X7G4</accession>
<organism evidence="2 3">
    <name type="scientific">Eumeta variegata</name>
    <name type="common">Bagworm moth</name>
    <name type="synonym">Eumeta japonica</name>
    <dbReference type="NCBI Taxonomy" id="151549"/>
    <lineage>
        <taxon>Eukaryota</taxon>
        <taxon>Metazoa</taxon>
        <taxon>Ecdysozoa</taxon>
        <taxon>Arthropoda</taxon>
        <taxon>Hexapoda</taxon>
        <taxon>Insecta</taxon>
        <taxon>Pterygota</taxon>
        <taxon>Neoptera</taxon>
        <taxon>Endopterygota</taxon>
        <taxon>Lepidoptera</taxon>
        <taxon>Glossata</taxon>
        <taxon>Ditrysia</taxon>
        <taxon>Tineoidea</taxon>
        <taxon>Psychidae</taxon>
        <taxon>Oiketicinae</taxon>
        <taxon>Eumeta</taxon>
    </lineage>
</organism>
<protein>
    <submittedName>
        <fullName evidence="2">Uncharacterized protein</fullName>
    </submittedName>
</protein>
<reference evidence="2 3" key="1">
    <citation type="journal article" date="2019" name="Commun. Biol.">
        <title>The bagworm genome reveals a unique fibroin gene that provides high tensile strength.</title>
        <authorList>
            <person name="Kono N."/>
            <person name="Nakamura H."/>
            <person name="Ohtoshi R."/>
            <person name="Tomita M."/>
            <person name="Numata K."/>
            <person name="Arakawa K."/>
        </authorList>
    </citation>
    <scope>NUCLEOTIDE SEQUENCE [LARGE SCALE GENOMIC DNA]</scope>
</reference>
<dbReference type="AlphaFoldDB" id="A0A4C1X7G4"/>